<gene>
    <name evidence="2" type="ORF">COW99_01755</name>
</gene>
<evidence type="ECO:0000256" key="1">
    <source>
        <dbReference type="SAM" id="Phobius"/>
    </source>
</evidence>
<evidence type="ECO:0000313" key="2">
    <source>
        <dbReference type="EMBL" id="PIP61930.1"/>
    </source>
</evidence>
<feature type="transmembrane region" description="Helical" evidence="1">
    <location>
        <begin position="20"/>
        <end position="39"/>
    </location>
</feature>
<keyword evidence="1" id="KW-1133">Transmembrane helix</keyword>
<accession>A0A2H0BY22</accession>
<comment type="caution">
    <text evidence="2">The sequence shown here is derived from an EMBL/GenBank/DDBJ whole genome shotgun (WGS) entry which is preliminary data.</text>
</comment>
<protein>
    <submittedName>
        <fullName evidence="2">Uncharacterized protein</fullName>
    </submittedName>
</protein>
<keyword evidence="1" id="KW-0472">Membrane</keyword>
<organism evidence="2 3">
    <name type="scientific">Candidatus Roizmanbacteria bacterium CG22_combo_CG10-13_8_21_14_all_38_20</name>
    <dbReference type="NCBI Taxonomy" id="1974862"/>
    <lineage>
        <taxon>Bacteria</taxon>
        <taxon>Candidatus Roizmaniibacteriota</taxon>
    </lineage>
</organism>
<feature type="transmembrane region" description="Helical" evidence="1">
    <location>
        <begin position="99"/>
        <end position="125"/>
    </location>
</feature>
<dbReference type="Proteomes" id="UP000231246">
    <property type="component" value="Unassembled WGS sequence"/>
</dbReference>
<evidence type="ECO:0000313" key="3">
    <source>
        <dbReference type="Proteomes" id="UP000231246"/>
    </source>
</evidence>
<feature type="transmembrane region" description="Helical" evidence="1">
    <location>
        <begin position="46"/>
        <end position="65"/>
    </location>
</feature>
<feature type="transmembrane region" description="Helical" evidence="1">
    <location>
        <begin position="131"/>
        <end position="154"/>
    </location>
</feature>
<keyword evidence="1" id="KW-0812">Transmembrane</keyword>
<name>A0A2H0BY22_9BACT</name>
<dbReference type="AlphaFoldDB" id="A0A2H0BY22"/>
<reference evidence="2 3" key="1">
    <citation type="submission" date="2017-09" db="EMBL/GenBank/DDBJ databases">
        <title>Depth-based differentiation of microbial function through sediment-hosted aquifers and enrichment of novel symbionts in the deep terrestrial subsurface.</title>
        <authorList>
            <person name="Probst A.J."/>
            <person name="Ladd B."/>
            <person name="Jarett J.K."/>
            <person name="Geller-Mcgrath D.E."/>
            <person name="Sieber C.M."/>
            <person name="Emerson J.B."/>
            <person name="Anantharaman K."/>
            <person name="Thomas B.C."/>
            <person name="Malmstrom R."/>
            <person name="Stieglmeier M."/>
            <person name="Klingl A."/>
            <person name="Woyke T."/>
            <person name="Ryan C.M."/>
            <person name="Banfield J.F."/>
        </authorList>
    </citation>
    <scope>NUCLEOTIDE SEQUENCE [LARGE SCALE GENOMIC DNA]</scope>
    <source>
        <strain evidence="2">CG22_combo_CG10-13_8_21_14_all_38_20</strain>
    </source>
</reference>
<sequence>MIKNLINRVSEASTKMDLKFGYTLMIVLVVIAVLSKVPYANLFIKIDIMTMIPLVILGVFFRLLVGASLWLIIPVLFLLILISSISEAVITYTSFIYGLYLIIISLLSVTYMLYLLIFFSALLLIDTVFGVGFSEILGVFLYISLVGVIVKYSYQEMIQSNK</sequence>
<dbReference type="EMBL" id="PCTA01000010">
    <property type="protein sequence ID" value="PIP61930.1"/>
    <property type="molecule type" value="Genomic_DNA"/>
</dbReference>
<proteinExistence type="predicted"/>